<dbReference type="RefSeq" id="WP_259960393.1">
    <property type="nucleotide sequence ID" value="NZ_JAOAMV010000001.1"/>
</dbReference>
<sequence length="171" mass="18331">MPEVGPSEAIDDQIVVSAPASRNRRESAAHIAQISTIAQSRDPMPQVSLGREQSSTGLADATAAMQVALPPLPVFTDEERGRLLALAPESMVVRIDGIAAGEVAVRLTDTRAVAVQLGDLLDLVAERMPAERYDQLRQSSASASFVTLDRLRDAGISVQYDAAYDELRMSV</sequence>
<name>A0A9X2VZV3_9SPHN</name>
<keyword evidence="2" id="KW-1185">Reference proteome</keyword>
<reference evidence="1" key="1">
    <citation type="submission" date="2022-09" db="EMBL/GenBank/DDBJ databases">
        <title>The genome sequence of Tsuneonella sp. YG55.</title>
        <authorList>
            <person name="Liu Y."/>
        </authorList>
    </citation>
    <scope>NUCLEOTIDE SEQUENCE</scope>
    <source>
        <strain evidence="1">YG55</strain>
    </source>
</reference>
<organism evidence="1 2">
    <name type="scientific">Tsuneonella litorea</name>
    <dbReference type="NCBI Taxonomy" id="2976475"/>
    <lineage>
        <taxon>Bacteria</taxon>
        <taxon>Pseudomonadati</taxon>
        <taxon>Pseudomonadota</taxon>
        <taxon>Alphaproteobacteria</taxon>
        <taxon>Sphingomonadales</taxon>
        <taxon>Erythrobacteraceae</taxon>
        <taxon>Tsuneonella</taxon>
    </lineage>
</organism>
<gene>
    <name evidence="1" type="ORF">N0B51_01350</name>
</gene>
<evidence type="ECO:0000313" key="2">
    <source>
        <dbReference type="Proteomes" id="UP001142648"/>
    </source>
</evidence>
<proteinExistence type="predicted"/>
<comment type="caution">
    <text evidence="1">The sequence shown here is derived from an EMBL/GenBank/DDBJ whole genome shotgun (WGS) entry which is preliminary data.</text>
</comment>
<dbReference type="Proteomes" id="UP001142648">
    <property type="component" value="Unassembled WGS sequence"/>
</dbReference>
<evidence type="ECO:0000313" key="1">
    <source>
        <dbReference type="EMBL" id="MCT2557619.1"/>
    </source>
</evidence>
<dbReference type="EMBL" id="JAOAMV010000001">
    <property type="protein sequence ID" value="MCT2557619.1"/>
    <property type="molecule type" value="Genomic_DNA"/>
</dbReference>
<protein>
    <submittedName>
        <fullName evidence="1">Uncharacterized protein</fullName>
    </submittedName>
</protein>
<dbReference type="AlphaFoldDB" id="A0A9X2VZV3"/>
<accession>A0A9X2VZV3</accession>